<keyword evidence="1" id="KW-0880">Kelch repeat</keyword>
<dbReference type="Gene3D" id="2.60.120.260">
    <property type="entry name" value="Galactose-binding domain-like"/>
    <property type="match status" value="1"/>
</dbReference>
<keyword evidence="2" id="KW-0677">Repeat</keyword>
<evidence type="ECO:0000259" key="3">
    <source>
        <dbReference type="Pfam" id="PF06588"/>
    </source>
</evidence>
<evidence type="ECO:0000313" key="5">
    <source>
        <dbReference type="Proteomes" id="UP000594454"/>
    </source>
</evidence>
<dbReference type="Pfam" id="PF24681">
    <property type="entry name" value="Kelch_KLHDC2_KLHL20_DRC7"/>
    <property type="match status" value="1"/>
</dbReference>
<dbReference type="SMART" id="SM00667">
    <property type="entry name" value="LisH"/>
    <property type="match status" value="1"/>
</dbReference>
<dbReference type="SUPFAM" id="SSF49785">
    <property type="entry name" value="Galactose-binding domain-like"/>
    <property type="match status" value="1"/>
</dbReference>
<dbReference type="InterPro" id="IPR052456">
    <property type="entry name" value="CTLH_complex_component"/>
</dbReference>
<dbReference type="Gene3D" id="2.120.10.80">
    <property type="entry name" value="Kelch-type beta propeller"/>
    <property type="match status" value="2"/>
</dbReference>
<protein>
    <recommendedName>
        <fullName evidence="3">Muskelin N-terminal domain-containing protein</fullName>
    </recommendedName>
</protein>
<dbReference type="InterPro" id="IPR008979">
    <property type="entry name" value="Galactose-bd-like_sf"/>
</dbReference>
<dbReference type="AlphaFoldDB" id="A0A7R8UC81"/>
<proteinExistence type="predicted"/>
<dbReference type="GO" id="GO:0005737">
    <property type="term" value="C:cytoplasm"/>
    <property type="evidence" value="ECO:0007669"/>
    <property type="project" value="TreeGrafter"/>
</dbReference>
<dbReference type="EMBL" id="LR899009">
    <property type="protein sequence ID" value="CAD7078024.1"/>
    <property type="molecule type" value="Genomic_DNA"/>
</dbReference>
<organism evidence="4 5">
    <name type="scientific">Hermetia illucens</name>
    <name type="common">Black soldier fly</name>
    <dbReference type="NCBI Taxonomy" id="343691"/>
    <lineage>
        <taxon>Eukaryota</taxon>
        <taxon>Metazoa</taxon>
        <taxon>Ecdysozoa</taxon>
        <taxon>Arthropoda</taxon>
        <taxon>Hexapoda</taxon>
        <taxon>Insecta</taxon>
        <taxon>Pterygota</taxon>
        <taxon>Neoptera</taxon>
        <taxon>Endopterygota</taxon>
        <taxon>Diptera</taxon>
        <taxon>Brachycera</taxon>
        <taxon>Stratiomyomorpha</taxon>
        <taxon>Stratiomyidae</taxon>
        <taxon>Hermetiinae</taxon>
        <taxon>Hermetia</taxon>
    </lineage>
</organism>
<dbReference type="InParanoid" id="A0A7R8UC81"/>
<feature type="domain" description="Muskelin N-terminal" evidence="3">
    <location>
        <begin position="57"/>
        <end position="252"/>
    </location>
</feature>
<accession>A0A7R8UC81</accession>
<gene>
    <name evidence="4" type="ORF">HERILL_LOCUS1319</name>
</gene>
<dbReference type="PROSITE" id="PS50896">
    <property type="entry name" value="LISH"/>
    <property type="match status" value="1"/>
</dbReference>
<dbReference type="OrthoDB" id="10052615at2759"/>
<dbReference type="SUPFAM" id="SSF117281">
    <property type="entry name" value="Kelch motif"/>
    <property type="match status" value="2"/>
</dbReference>
<evidence type="ECO:0000256" key="1">
    <source>
        <dbReference type="ARBA" id="ARBA00022441"/>
    </source>
</evidence>
<keyword evidence="5" id="KW-1185">Reference proteome</keyword>
<dbReference type="InterPro" id="IPR006594">
    <property type="entry name" value="LisH"/>
</dbReference>
<dbReference type="Pfam" id="PF06588">
    <property type="entry name" value="Muskelin_N"/>
    <property type="match status" value="1"/>
</dbReference>
<dbReference type="Proteomes" id="UP000594454">
    <property type="component" value="Chromosome 1"/>
</dbReference>
<dbReference type="FunCoup" id="A0A7R8UC81">
    <property type="interactions" value="1076"/>
</dbReference>
<dbReference type="InterPro" id="IPR015915">
    <property type="entry name" value="Kelch-typ_b-propeller"/>
</dbReference>
<dbReference type="InterPro" id="IPR010565">
    <property type="entry name" value="Muskelin_N"/>
</dbReference>
<sequence length="853" mass="99206">MHSIKIHFKLDYRFRRFPIQKPRSGSAVRANPGLVEFVPVLSPNSFINSMACRLSESQKLQYEICRYSSYSTSYLPDNILENCPDNQASRWSSNTNNPPQFLTLKLKRPAIVHKIMFGKFEKSHVCNLKKFRIYGGLEESRMVLLREGGLQNDSNPETFDLRHVNDNGELLPVMYVQIMPLLSWGPSFNFSIWYVELHGQDDPVYVQESLKGYNTLREIEVIRLCLKHFRQQGYDAAFEALQEQTQVRLEHPVITDLYECLVTSGDFRKTEEFISNCIHDGHSDEYLFQHDYSHTWNTQNMNGDEKPGTRGGHQLVMDSAKGIIYLFGGWNGHRDMNDLWYFDIRKEMWTRLFENSSQFGGPSPRSCHKMVLDPTSGHIFTLGRYLDSSVRKTEYLKSDFYLYDTVTNTWLQICDDTSQVGGPQLVYDHQMCIDVEKRMIYVFGGKILTPRSINQTSTETEYSGLFSYHIATNTWTQIFVDCGHPSASNPDVLSIKSRVTHCMVFHTERRKLYIYGGQRGKEDLNNFISYDVDTQEVTELTSDPYNQNKTEPPVGFTQRATIDSEKDEIYVYFSLSKQKDRRDPQPSHSSNSFWMYSIRTNKWSRIYTCKHPTERCYSKTQEDNHSEPCPRYAHQLVYDDIRKVHYLFGGNPGKSNTPNVRLDDFWRLELTKPNRSELLRHCQFLIRRLHYEEICKVDPIKACKYLQKEVSEVIDHHDKNQLENFHKLASLLFQCDDYEQSAAPMKTLPIRGETHNDYDIGGSGDTYISGKTSIKDNLPMFVTNAAPKTMSDKMIQSNNLSYSLYQKCGGKKSRGDYFFGIKSKRTHLFNTLVQFMPQSMVQPRENLSDFVLF</sequence>
<evidence type="ECO:0000256" key="2">
    <source>
        <dbReference type="ARBA" id="ARBA00022737"/>
    </source>
</evidence>
<evidence type="ECO:0000313" key="4">
    <source>
        <dbReference type="EMBL" id="CAD7078024.1"/>
    </source>
</evidence>
<dbReference type="PANTHER" id="PTHR15526:SF5">
    <property type="entry name" value="MUSKELIN"/>
    <property type="match status" value="1"/>
</dbReference>
<name>A0A7R8UC81_HERIL</name>
<reference evidence="4 5" key="1">
    <citation type="submission" date="2020-11" db="EMBL/GenBank/DDBJ databases">
        <authorList>
            <person name="Wallbank WR R."/>
            <person name="Pardo Diaz C."/>
            <person name="Kozak K."/>
            <person name="Martin S."/>
            <person name="Jiggins C."/>
            <person name="Moest M."/>
            <person name="Warren A I."/>
            <person name="Generalovic N T."/>
            <person name="Byers J.R.P. K."/>
            <person name="Montejo-Kovacevich G."/>
            <person name="Yen C E."/>
        </authorList>
    </citation>
    <scope>NUCLEOTIDE SEQUENCE [LARGE SCALE GENOMIC DNA]</scope>
</reference>
<dbReference type="PANTHER" id="PTHR15526">
    <property type="entry name" value="MUSKELIN"/>
    <property type="match status" value="1"/>
</dbReference>